<dbReference type="Gene3D" id="3.10.430.100">
    <property type="entry name" value="Ribosomal protein L9, C-terminal domain"/>
    <property type="match status" value="1"/>
</dbReference>
<dbReference type="SUPFAM" id="SSF55658">
    <property type="entry name" value="L9 N-domain-like"/>
    <property type="match status" value="1"/>
</dbReference>
<dbReference type="InterPro" id="IPR009027">
    <property type="entry name" value="Ribosomal_bL9/RNase_H1_N"/>
</dbReference>
<dbReference type="SUPFAM" id="SSF55653">
    <property type="entry name" value="Ribosomal protein L9 C-domain"/>
    <property type="match status" value="1"/>
</dbReference>
<dbReference type="AlphaFoldDB" id="W7ID07"/>
<organism evidence="9 10">
    <name type="scientific">Actinokineospora spheciospongiae</name>
    <dbReference type="NCBI Taxonomy" id="909613"/>
    <lineage>
        <taxon>Bacteria</taxon>
        <taxon>Bacillati</taxon>
        <taxon>Actinomycetota</taxon>
        <taxon>Actinomycetes</taxon>
        <taxon>Pseudonocardiales</taxon>
        <taxon>Pseudonocardiaceae</taxon>
        <taxon>Actinokineospora</taxon>
    </lineage>
</organism>
<dbReference type="STRING" id="909613.UO65_6315"/>
<evidence type="ECO:0000259" key="8">
    <source>
        <dbReference type="PROSITE" id="PS00651"/>
    </source>
</evidence>
<comment type="function">
    <text evidence="7">Binds to the 23S rRNA.</text>
</comment>
<protein>
    <recommendedName>
        <fullName evidence="6 7">Large ribosomal subunit protein bL9</fullName>
    </recommendedName>
</protein>
<name>W7ID07_9PSEU</name>
<evidence type="ECO:0000256" key="4">
    <source>
        <dbReference type="ARBA" id="ARBA00022980"/>
    </source>
</evidence>
<dbReference type="Pfam" id="PF03948">
    <property type="entry name" value="Ribosomal_L9_C"/>
    <property type="match status" value="1"/>
</dbReference>
<keyword evidence="3 7" id="KW-0694">RNA-binding</keyword>
<dbReference type="FunFam" id="3.40.5.10:FF:000003">
    <property type="entry name" value="50S ribosomal protein L9"/>
    <property type="match status" value="1"/>
</dbReference>
<accession>W7ID07</accession>
<dbReference type="GO" id="GO:0005840">
    <property type="term" value="C:ribosome"/>
    <property type="evidence" value="ECO:0007669"/>
    <property type="project" value="UniProtKB-KW"/>
</dbReference>
<dbReference type="EMBL" id="AYXG01000241">
    <property type="protein sequence ID" value="EWC58423.1"/>
    <property type="molecule type" value="Genomic_DNA"/>
</dbReference>
<evidence type="ECO:0000256" key="5">
    <source>
        <dbReference type="ARBA" id="ARBA00023274"/>
    </source>
</evidence>
<dbReference type="PROSITE" id="PS00651">
    <property type="entry name" value="RIBOSOMAL_L9"/>
    <property type="match status" value="1"/>
</dbReference>
<keyword evidence="5 7" id="KW-0687">Ribonucleoprotein</keyword>
<dbReference type="GO" id="GO:0006412">
    <property type="term" value="P:translation"/>
    <property type="evidence" value="ECO:0007669"/>
    <property type="project" value="UniProtKB-UniRule"/>
</dbReference>
<gene>
    <name evidence="7" type="primary">rplI</name>
    <name evidence="9" type="ORF">UO65_6315</name>
</gene>
<keyword evidence="10" id="KW-1185">Reference proteome</keyword>
<dbReference type="eggNOG" id="COG0359">
    <property type="taxonomic scope" value="Bacteria"/>
</dbReference>
<comment type="similarity">
    <text evidence="1 7">Belongs to the bacterial ribosomal protein bL9 family.</text>
</comment>
<dbReference type="Proteomes" id="UP000019277">
    <property type="component" value="Unassembled WGS sequence"/>
</dbReference>
<evidence type="ECO:0000313" key="9">
    <source>
        <dbReference type="EMBL" id="EWC58423.1"/>
    </source>
</evidence>
<dbReference type="GO" id="GO:0003735">
    <property type="term" value="F:structural constituent of ribosome"/>
    <property type="evidence" value="ECO:0007669"/>
    <property type="project" value="InterPro"/>
</dbReference>
<dbReference type="InterPro" id="IPR000244">
    <property type="entry name" value="Ribosomal_bL9"/>
</dbReference>
<keyword evidence="2 7" id="KW-0699">rRNA-binding</keyword>
<dbReference type="InterPro" id="IPR020594">
    <property type="entry name" value="Ribosomal_bL9_bac/chp"/>
</dbReference>
<dbReference type="PANTHER" id="PTHR21368">
    <property type="entry name" value="50S RIBOSOMAL PROTEIN L9"/>
    <property type="match status" value="1"/>
</dbReference>
<comment type="caution">
    <text evidence="9">The sequence shown here is derived from an EMBL/GenBank/DDBJ whole genome shotgun (WGS) entry which is preliminary data.</text>
</comment>
<feature type="domain" description="Ribosomal protein L9" evidence="8">
    <location>
        <begin position="13"/>
        <end position="40"/>
    </location>
</feature>
<dbReference type="GO" id="GO:1990904">
    <property type="term" value="C:ribonucleoprotein complex"/>
    <property type="evidence" value="ECO:0007669"/>
    <property type="project" value="UniProtKB-KW"/>
</dbReference>
<sequence length="151" mass="15583">MKLILTTDVDGLGGPGDAVEVKDGYGRNFLLPRGFAILATKGAEKQVQVIRRAQEASRIRDLDHAKEVKNQLANLGSVPLAAKAAAGSGKLFGSITTGDVVAAVKAAGGPVLDKRAVELAGHIKTVGKHPVSVRLHPDVTAAFTVEVNAAS</sequence>
<reference evidence="9 10" key="1">
    <citation type="journal article" date="2014" name="Genome Announc.">
        <title>Draft Genome Sequence of the Antitrypanosomally Active Sponge-Associated Bacterium Actinokineospora sp. Strain EG49.</title>
        <authorList>
            <person name="Harjes J."/>
            <person name="Ryu T."/>
            <person name="Abdelmohsen U.R."/>
            <person name="Moitinho-Silva L."/>
            <person name="Horn H."/>
            <person name="Ravasi T."/>
            <person name="Hentschel U."/>
        </authorList>
    </citation>
    <scope>NUCLEOTIDE SEQUENCE [LARGE SCALE GENOMIC DNA]</scope>
    <source>
        <strain evidence="9 10">EG49</strain>
    </source>
</reference>
<dbReference type="InterPro" id="IPR020070">
    <property type="entry name" value="Ribosomal_bL9_N"/>
</dbReference>
<keyword evidence="4 7" id="KW-0689">Ribosomal protein</keyword>
<evidence type="ECO:0000256" key="2">
    <source>
        <dbReference type="ARBA" id="ARBA00022730"/>
    </source>
</evidence>
<dbReference type="GO" id="GO:0019843">
    <property type="term" value="F:rRNA binding"/>
    <property type="evidence" value="ECO:0007669"/>
    <property type="project" value="UniProtKB-UniRule"/>
</dbReference>
<dbReference type="Gene3D" id="3.40.5.10">
    <property type="entry name" value="Ribosomal protein L9, N-terminal domain"/>
    <property type="match status" value="1"/>
</dbReference>
<dbReference type="NCBIfam" id="TIGR00158">
    <property type="entry name" value="L9"/>
    <property type="match status" value="1"/>
</dbReference>
<dbReference type="Pfam" id="PF01281">
    <property type="entry name" value="Ribosomal_L9_N"/>
    <property type="match status" value="1"/>
</dbReference>
<evidence type="ECO:0000256" key="7">
    <source>
        <dbReference type="HAMAP-Rule" id="MF_00503"/>
    </source>
</evidence>
<dbReference type="PATRIC" id="fig|909613.9.peg.6312"/>
<evidence type="ECO:0000256" key="1">
    <source>
        <dbReference type="ARBA" id="ARBA00010605"/>
    </source>
</evidence>
<dbReference type="HAMAP" id="MF_00503">
    <property type="entry name" value="Ribosomal_bL9"/>
    <property type="match status" value="1"/>
</dbReference>
<dbReference type="InterPro" id="IPR020069">
    <property type="entry name" value="Ribosomal_bL9_C"/>
</dbReference>
<evidence type="ECO:0000313" key="10">
    <source>
        <dbReference type="Proteomes" id="UP000019277"/>
    </source>
</evidence>
<dbReference type="InterPro" id="IPR036791">
    <property type="entry name" value="Ribosomal_bL9_C_sf"/>
</dbReference>
<accession>A0A8E2WZ56</accession>
<evidence type="ECO:0000256" key="6">
    <source>
        <dbReference type="ARBA" id="ARBA00035292"/>
    </source>
</evidence>
<proteinExistence type="inferred from homology"/>
<evidence type="ECO:0000256" key="3">
    <source>
        <dbReference type="ARBA" id="ARBA00022884"/>
    </source>
</evidence>
<dbReference type="InterPro" id="IPR036935">
    <property type="entry name" value="Ribosomal_bL9_N_sf"/>
</dbReference>